<dbReference type="HOGENOM" id="CLU_081814_0_0_5"/>
<evidence type="ECO:0008006" key="3">
    <source>
        <dbReference type="Google" id="ProtNLM"/>
    </source>
</evidence>
<evidence type="ECO:0000313" key="2">
    <source>
        <dbReference type="Proteomes" id="UP000014026"/>
    </source>
</evidence>
<gene>
    <name evidence="1" type="ORF">m02_12100</name>
</gene>
<accession>N6V862</accession>
<dbReference type="RefSeq" id="WP_010702954.1">
    <property type="nucleotide sequence ID" value="NZ_KB915626.1"/>
</dbReference>
<comment type="caution">
    <text evidence="1">The sequence shown here is derived from an EMBL/GenBank/DDBJ whole genome shotgun (WGS) entry which is preliminary data.</text>
</comment>
<dbReference type="InterPro" id="IPR010421">
    <property type="entry name" value="TrcR"/>
</dbReference>
<dbReference type="Pfam" id="PF06242">
    <property type="entry name" value="TrcR"/>
    <property type="match status" value="1"/>
</dbReference>
<sequence>MATKLLMPKATAVWLVDNTALSFDQIAEFCQLHVLEVKAIADGESAHGVRGLDPISSGQLTRSEIARVEADPKARLKICESKVRIPPPKRKRAHYIPLSRRQDRPDGILWLVLNHPELKDAQISRLIGTTKTTIEQIRNRTHWNSANLVPRDPVGLGLCLQIDLDIELQRAAKNRPLPSAKSETLLPASVTENFSLNDGELQSAASVEDELIVDRNLDADKVFAKLNALKKDQSDNEH</sequence>
<proteinExistence type="predicted"/>
<dbReference type="STRING" id="1094492.m02_12100"/>
<evidence type="ECO:0000313" key="1">
    <source>
        <dbReference type="EMBL" id="ENN90010.1"/>
    </source>
</evidence>
<name>N6V862_9HYPH</name>
<dbReference type="PATRIC" id="fig|1094492.3.peg.1314"/>
<reference evidence="1 2" key="1">
    <citation type="journal article" date="2013" name="PLoS Genet.">
        <title>A gene transfer agent and a dynamic repertoire of secretion systems hold the keys to the explosive radiation of the emerging pathogen Bartonella.</title>
        <authorList>
            <person name="Guy L."/>
            <person name="Nystedt B."/>
            <person name="Toft C."/>
            <person name="Zaremba-Niedzwiedzka K."/>
            <person name="Berglund E.C."/>
            <person name="Granberg F."/>
            <person name="Naslund K."/>
            <person name="Eriksson A.S."/>
            <person name="Andersson S.G."/>
        </authorList>
    </citation>
    <scope>NUCLEOTIDE SEQUENCE [LARGE SCALE GENOMIC DNA]</scope>
    <source>
        <strain evidence="2">m02</strain>
    </source>
</reference>
<dbReference type="AlphaFoldDB" id="N6V862"/>
<protein>
    <recommendedName>
        <fullName evidence="3">Cytoplasmic protein</fullName>
    </recommendedName>
</protein>
<dbReference type="Proteomes" id="UP000014026">
    <property type="component" value="Unassembled WGS sequence"/>
</dbReference>
<dbReference type="EMBL" id="AGWB01000036">
    <property type="protein sequence ID" value="ENN90010.1"/>
    <property type="molecule type" value="Genomic_DNA"/>
</dbReference>
<organism evidence="1 2">
    <name type="scientific">Bartonella bovis m02</name>
    <dbReference type="NCBI Taxonomy" id="1094492"/>
    <lineage>
        <taxon>Bacteria</taxon>
        <taxon>Pseudomonadati</taxon>
        <taxon>Pseudomonadota</taxon>
        <taxon>Alphaproteobacteria</taxon>
        <taxon>Hyphomicrobiales</taxon>
        <taxon>Bartonellaceae</taxon>
        <taxon>Bartonella</taxon>
    </lineage>
</organism>